<accession>A0A812TFT8</accession>
<feature type="domain" description="PA14" evidence="1">
    <location>
        <begin position="1"/>
        <end position="108"/>
    </location>
</feature>
<protein>
    <recommendedName>
        <fullName evidence="1">PA14 domain-containing protein</fullName>
    </recommendedName>
</protein>
<gene>
    <name evidence="2" type="ORF">SPIL2461_LOCUS13994</name>
</gene>
<dbReference type="InterPro" id="IPR037524">
    <property type="entry name" value="PA14/GLEYA"/>
</dbReference>
<dbReference type="Gene3D" id="3.90.182.10">
    <property type="entry name" value="Toxin - Anthrax Protective Antigen,domain 1"/>
    <property type="match status" value="1"/>
</dbReference>
<dbReference type="InterPro" id="IPR011658">
    <property type="entry name" value="PA14_dom"/>
</dbReference>
<organism evidence="2 3">
    <name type="scientific">Symbiodinium pilosum</name>
    <name type="common">Dinoflagellate</name>
    <dbReference type="NCBI Taxonomy" id="2952"/>
    <lineage>
        <taxon>Eukaryota</taxon>
        <taxon>Sar</taxon>
        <taxon>Alveolata</taxon>
        <taxon>Dinophyceae</taxon>
        <taxon>Suessiales</taxon>
        <taxon>Symbiodiniaceae</taxon>
        <taxon>Symbiodinium</taxon>
    </lineage>
</organism>
<dbReference type="AlphaFoldDB" id="A0A812TFT8"/>
<name>A0A812TFT8_SYMPI</name>
<reference evidence="2" key="1">
    <citation type="submission" date="2021-02" db="EMBL/GenBank/DDBJ databases">
        <authorList>
            <person name="Dougan E. K."/>
            <person name="Rhodes N."/>
            <person name="Thang M."/>
            <person name="Chan C."/>
        </authorList>
    </citation>
    <scope>NUCLEOTIDE SEQUENCE</scope>
</reference>
<dbReference type="EMBL" id="CAJNIZ010031524">
    <property type="protein sequence ID" value="CAE7531108.1"/>
    <property type="molecule type" value="Genomic_DNA"/>
</dbReference>
<dbReference type="SUPFAM" id="SSF56988">
    <property type="entry name" value="Anthrax protective antigen"/>
    <property type="match status" value="1"/>
</dbReference>
<feature type="non-terminal residue" evidence="2">
    <location>
        <position position="732"/>
    </location>
</feature>
<evidence type="ECO:0000259" key="1">
    <source>
        <dbReference type="PROSITE" id="PS51820"/>
    </source>
</evidence>
<dbReference type="PROSITE" id="PS51820">
    <property type="entry name" value="PA14"/>
    <property type="match status" value="1"/>
</dbReference>
<comment type="caution">
    <text evidence="2">The sequence shown here is derived from an EMBL/GenBank/DDBJ whole genome shotgun (WGS) entry which is preliminary data.</text>
</comment>
<sequence length="732" mass="80529">ENGKFPQVRQSDRFCIRCTGSLITKKEGNYKFFLSSDDGSLLYLNGKKVVDNNGCHADQERHSSDIQLKPGAHELAVDMCEMGGGEVLKMRYKGPDTGGSKVTIPETALKYKEEVDGPDFAKFNDGLVAWFRSEKAAKAWPNEVKGGAAAQAPDATVKTESGHGAKGKVKFISGNTGVKVDFGPILKNDYTVCSVARYTGGSKGRILDCNNKNWLHGHWASQVGVAHYQHWNTNSRRNGGNEDWLVICGSDGKQVYLGSNPDKNIANNNGKAFGGGEHRLVTNRREKSDFAIMEVMVWKRKLTHKEMKATMKYLNDKLDNGIDLSGELEHGMVAWFKSENAAKAWPNEVKGGEAAQAPDATVKTESGHGAKGKVKFISGNTGVKVDFGPILKNDYTICSVARYTGGSKGRILDCNNKNWLHGHWASQVGVAHYQHWNTNSHRNGGNEDWLVICGSDNRQVYLGSNPDKNIATNNGRAFGGGEHRLVTNHREKSDFAIMEVMVWDRKLPHALMKEAMKYLNDKLENGIAQVPAQNGLVAWFKSENAAKNWPNEVKGGEAAQAPDATVKTESGHGAKGKVKFISGNTGVKVDFGPILKNDYTICSVARYTGGSKGRILDCNNKNWLHGHWASQVGVAHYQTWNTNSRRNGGNKDWLVICGSDGKQVYLGSNPDKNIATKTGRAFGGGEHRLVTNRREKSDFAIMEVMVWKRKLAHKEMKDAMNYLNAKLENGIA</sequence>
<proteinExistence type="predicted"/>
<dbReference type="Proteomes" id="UP000649617">
    <property type="component" value="Unassembled WGS sequence"/>
</dbReference>
<evidence type="ECO:0000313" key="2">
    <source>
        <dbReference type="EMBL" id="CAE7531108.1"/>
    </source>
</evidence>
<dbReference type="OrthoDB" id="436526at2759"/>
<evidence type="ECO:0000313" key="3">
    <source>
        <dbReference type="Proteomes" id="UP000649617"/>
    </source>
</evidence>
<dbReference type="Pfam" id="PF07691">
    <property type="entry name" value="PA14"/>
    <property type="match status" value="1"/>
</dbReference>
<keyword evidence="3" id="KW-1185">Reference proteome</keyword>